<keyword evidence="1" id="KW-1185">Reference proteome</keyword>
<protein>
    <submittedName>
        <fullName evidence="2">Uncharacterized protein</fullName>
    </submittedName>
</protein>
<evidence type="ECO:0000313" key="2">
    <source>
        <dbReference type="WBParaSite" id="SPAL_0001280800.1"/>
    </source>
</evidence>
<organism evidence="1 2">
    <name type="scientific">Strongyloides papillosus</name>
    <name type="common">Intestinal threadworm</name>
    <dbReference type="NCBI Taxonomy" id="174720"/>
    <lineage>
        <taxon>Eukaryota</taxon>
        <taxon>Metazoa</taxon>
        <taxon>Ecdysozoa</taxon>
        <taxon>Nematoda</taxon>
        <taxon>Chromadorea</taxon>
        <taxon>Rhabditida</taxon>
        <taxon>Tylenchina</taxon>
        <taxon>Panagrolaimomorpha</taxon>
        <taxon>Strongyloidoidea</taxon>
        <taxon>Strongyloididae</taxon>
        <taxon>Strongyloides</taxon>
    </lineage>
</organism>
<proteinExistence type="predicted"/>
<reference evidence="2" key="1">
    <citation type="submission" date="2017-02" db="UniProtKB">
        <authorList>
            <consortium name="WormBaseParasite"/>
        </authorList>
    </citation>
    <scope>IDENTIFICATION</scope>
</reference>
<accession>A0A0N5C4C7</accession>
<dbReference type="Proteomes" id="UP000046392">
    <property type="component" value="Unplaced"/>
</dbReference>
<evidence type="ECO:0000313" key="1">
    <source>
        <dbReference type="Proteomes" id="UP000046392"/>
    </source>
</evidence>
<dbReference type="WBParaSite" id="SPAL_0001280800.1">
    <property type="protein sequence ID" value="SPAL_0001280800.1"/>
    <property type="gene ID" value="SPAL_0001280800"/>
</dbReference>
<sequence>MSIFDLSYCQYETNTSIKNNDEFIDASNPRVNPNRDSVEKELFPSIIHCETLGTTYEMFFYNSTFMNCAPAQWNCEYDDVILLPNKTIAHCYNRRNVGVECLYGGFKPMLKCRHGHEKCGTSFFNCKEKKPRKVVEYSDSFLIKLGKAVMSKNISVDVGLLEKIKQADDRRISQNISEIYYLEDRVTVEEDKLTHIDDKKLQDNLNTDDYTINFVRSLEFRETTIPSIIPTTSITTMVSFLFENELYLFILLALFSIILSRVELASFILPLDTFLEAITLSKMEETLDGDNIEVLGVFCIV</sequence>
<dbReference type="AlphaFoldDB" id="A0A0N5C4C7"/>
<name>A0A0N5C4C7_STREA</name>